<sequence>MILPIIDAIASQGSFLSNQSAMLVAISGIDASGKGYLAEKIVSMLRQRNLRVASINIDGWLNLPNQRFSQNNPAEHFYHHAIRFDELFTKLVFPLRQFRSISLEMDYAEETARKYRPHHYEFADINIIILEGIFLLKKEFQSYYDLSFWVECSWETALNRAIPRSQEGLSPEATIHAYQTIYFPAQKIHLKRDNPKQAATAIIDNDCDDIFLIE</sequence>
<dbReference type="Pfam" id="PF00485">
    <property type="entry name" value="PRK"/>
    <property type="match status" value="1"/>
</dbReference>
<dbReference type="AlphaFoldDB" id="A0AAU8JBE3"/>
<dbReference type="Gene3D" id="3.40.50.300">
    <property type="entry name" value="P-loop containing nucleotide triphosphate hydrolases"/>
    <property type="match status" value="1"/>
</dbReference>
<dbReference type="GO" id="GO:0016301">
    <property type="term" value="F:kinase activity"/>
    <property type="evidence" value="ECO:0007669"/>
    <property type="project" value="UniProtKB-KW"/>
</dbReference>
<feature type="domain" description="Phosphoribulokinase/uridine kinase" evidence="1">
    <location>
        <begin position="24"/>
        <end position="165"/>
    </location>
</feature>
<evidence type="ECO:0000313" key="2">
    <source>
        <dbReference type="EMBL" id="XCM36487.1"/>
    </source>
</evidence>
<name>A0AAU8JBE3_9CYAN</name>
<evidence type="ECO:0000259" key="1">
    <source>
        <dbReference type="Pfam" id="PF00485"/>
    </source>
</evidence>
<reference evidence="2" key="1">
    <citation type="submission" date="2024-07" db="EMBL/GenBank/DDBJ databases">
        <authorList>
            <person name="Kim Y.J."/>
            <person name="Jeong J.Y."/>
        </authorList>
    </citation>
    <scope>NUCLEOTIDE SEQUENCE</scope>
    <source>
        <strain evidence="2">GIHE-MW2</strain>
    </source>
</reference>
<keyword evidence="2" id="KW-0418">Kinase</keyword>
<protein>
    <submittedName>
        <fullName evidence="2">Uridine kinase</fullName>
    </submittedName>
</protein>
<dbReference type="GO" id="GO:0005524">
    <property type="term" value="F:ATP binding"/>
    <property type="evidence" value="ECO:0007669"/>
    <property type="project" value="InterPro"/>
</dbReference>
<dbReference type="EMBL" id="CP159837">
    <property type="protein sequence ID" value="XCM36487.1"/>
    <property type="molecule type" value="Genomic_DNA"/>
</dbReference>
<gene>
    <name evidence="2" type="ORF">ABWT76_005250</name>
</gene>
<keyword evidence="2" id="KW-0808">Transferase</keyword>
<dbReference type="RefSeq" id="WP_054467327.1">
    <property type="nucleotide sequence ID" value="NZ_CP159837.1"/>
</dbReference>
<dbReference type="InterPro" id="IPR027417">
    <property type="entry name" value="P-loop_NTPase"/>
</dbReference>
<dbReference type="InterPro" id="IPR006083">
    <property type="entry name" value="PRK/URK"/>
</dbReference>
<organism evidence="2">
    <name type="scientific">Planktothricoides raciborskii GIHE-MW2</name>
    <dbReference type="NCBI Taxonomy" id="2792601"/>
    <lineage>
        <taxon>Bacteria</taxon>
        <taxon>Bacillati</taxon>
        <taxon>Cyanobacteriota</taxon>
        <taxon>Cyanophyceae</taxon>
        <taxon>Oscillatoriophycideae</taxon>
        <taxon>Oscillatoriales</taxon>
        <taxon>Oscillatoriaceae</taxon>
        <taxon>Planktothricoides</taxon>
    </lineage>
</organism>
<dbReference type="SUPFAM" id="SSF52540">
    <property type="entry name" value="P-loop containing nucleoside triphosphate hydrolases"/>
    <property type="match status" value="1"/>
</dbReference>
<proteinExistence type="predicted"/>
<accession>A0AAU8JBE3</accession>